<dbReference type="PROSITE" id="PS51387">
    <property type="entry name" value="FAD_PCMH"/>
    <property type="match status" value="1"/>
</dbReference>
<dbReference type="InterPro" id="IPR010031">
    <property type="entry name" value="FAD_lactone_oxidase-like"/>
</dbReference>
<gene>
    <name evidence="2" type="ORF">RDB_LOCUS78635</name>
</gene>
<dbReference type="AlphaFoldDB" id="A0A8H3H718"/>
<dbReference type="PANTHER" id="PTHR43762">
    <property type="entry name" value="L-GULONOLACTONE OXIDASE"/>
    <property type="match status" value="1"/>
</dbReference>
<dbReference type="GO" id="GO:0071949">
    <property type="term" value="F:FAD binding"/>
    <property type="evidence" value="ECO:0007669"/>
    <property type="project" value="InterPro"/>
</dbReference>
<dbReference type="PANTHER" id="PTHR43762:SF1">
    <property type="entry name" value="D-ARABINONO-1,4-LACTONE OXIDASE"/>
    <property type="match status" value="1"/>
</dbReference>
<reference evidence="2" key="1">
    <citation type="submission" date="2021-01" db="EMBL/GenBank/DDBJ databases">
        <authorList>
            <person name="Kaushik A."/>
        </authorList>
    </citation>
    <scope>NUCLEOTIDE SEQUENCE</scope>
    <source>
        <strain evidence="2">Type strain: AG8-Rh-89/</strain>
    </source>
</reference>
<dbReference type="GO" id="GO:0005739">
    <property type="term" value="C:mitochondrion"/>
    <property type="evidence" value="ECO:0007669"/>
    <property type="project" value="TreeGrafter"/>
</dbReference>
<accession>A0A8H3H718</accession>
<comment type="caution">
    <text evidence="2">The sequence shown here is derived from an EMBL/GenBank/DDBJ whole genome shotgun (WGS) entry which is preliminary data.</text>
</comment>
<feature type="domain" description="FAD-binding PCMH-type" evidence="1">
    <location>
        <begin position="190"/>
        <end position="383"/>
    </location>
</feature>
<dbReference type="InterPro" id="IPR016166">
    <property type="entry name" value="FAD-bd_PCMH"/>
</dbReference>
<evidence type="ECO:0000259" key="1">
    <source>
        <dbReference type="PROSITE" id="PS51387"/>
    </source>
</evidence>
<name>A0A8H3H718_9AGAM</name>
<dbReference type="Gene3D" id="3.30.465.10">
    <property type="match status" value="1"/>
</dbReference>
<dbReference type="InterPro" id="IPR016167">
    <property type="entry name" value="FAD-bd_PCMH_sub1"/>
</dbReference>
<sequence>MTERVLTLPEATPVNPELQFDVALNDVVKAIEDSESSELDPLLLALRQAIPDEESEFHAWFSGMFKSFLQRVDFEKQFDDDVPDSVKDLLRDYAGSINGSNTTNWGTKAQGIGSAWPNFGGWLLQLATCHSVGRKPKDSPPRLPPSPHFHHLATILARNLEPFPDVLEADGKPMDHVKPGTKFQNWGRTVENTPAYTFVARTEIGLCNLVKWAAGAKKKVRVAGYRHTWSDFYSSDNEVLVMLLPVKVLADLPSYSPSMEEIQKHSDLVGIQIAATDSKGALCTVKAGTTNEMFREWCLQNRRWCIPFNVIMVEITLGGSNGPICHGAGLSSTTLSDLVAEFHYIDPHGNKKSISDPDQLRAASGCFGLLGICTALTLRLDAMSIAVMNPVKVPLVLAIPPPVGYKIPDVIDMNGITPEDLENARQEFIKRCEEDYYLEWFWYPLTKEVWINTWKKVDDATSMETVQPYPSPFDALIQWGQGWLAEQIVNTELFGSLSGRIQAFLFGQITLGAMPHIPEPQNAIRTLTSEALHFRRGIQWEIPIPEAPNDPGKRDYSSIQRAWWDAISIFYSRDDVPMRLALEMRLTGGSSVILAPQRGNDLGTTSIEVLTLPTTPRDQWQSFLQQIADAWTSYTDSNGVPLNARPHWAKEWAGLTIHGQPVEQYLKETAYKDAIPEFREMIGKIATAQGTTVTDMRNRFGNPLLERLLF</sequence>
<dbReference type="EMBL" id="CAJMWZ010004119">
    <property type="protein sequence ID" value="CAE6484749.1"/>
    <property type="molecule type" value="Genomic_DNA"/>
</dbReference>
<dbReference type="InterPro" id="IPR036318">
    <property type="entry name" value="FAD-bd_PCMH-like_sf"/>
</dbReference>
<organism evidence="2 3">
    <name type="scientific">Rhizoctonia solani</name>
    <dbReference type="NCBI Taxonomy" id="456999"/>
    <lineage>
        <taxon>Eukaryota</taxon>
        <taxon>Fungi</taxon>
        <taxon>Dikarya</taxon>
        <taxon>Basidiomycota</taxon>
        <taxon>Agaricomycotina</taxon>
        <taxon>Agaricomycetes</taxon>
        <taxon>Cantharellales</taxon>
        <taxon>Ceratobasidiaceae</taxon>
        <taxon>Rhizoctonia</taxon>
    </lineage>
</organism>
<proteinExistence type="predicted"/>
<dbReference type="InterPro" id="IPR016169">
    <property type="entry name" value="FAD-bd_PCMH_sub2"/>
</dbReference>
<dbReference type="GO" id="GO:0003885">
    <property type="term" value="F:D-arabinono-1,4-lactone oxidase activity"/>
    <property type="evidence" value="ECO:0007669"/>
    <property type="project" value="TreeGrafter"/>
</dbReference>
<evidence type="ECO:0000313" key="3">
    <source>
        <dbReference type="Proteomes" id="UP000663850"/>
    </source>
</evidence>
<evidence type="ECO:0000313" key="2">
    <source>
        <dbReference type="EMBL" id="CAE6484749.1"/>
    </source>
</evidence>
<protein>
    <recommendedName>
        <fullName evidence="1">FAD-binding PCMH-type domain-containing protein</fullName>
    </recommendedName>
</protein>
<dbReference type="Proteomes" id="UP000663850">
    <property type="component" value="Unassembled WGS sequence"/>
</dbReference>
<dbReference type="SUPFAM" id="SSF56176">
    <property type="entry name" value="FAD-binding/transporter-associated domain-like"/>
    <property type="match status" value="1"/>
</dbReference>
<dbReference type="Gene3D" id="3.30.43.10">
    <property type="entry name" value="Uridine Diphospho-n-acetylenolpyruvylglucosamine Reductase, domain 2"/>
    <property type="match status" value="1"/>
</dbReference>